<keyword evidence="1" id="KW-0732">Signal</keyword>
<dbReference type="RefSeq" id="WP_044835086.1">
    <property type="nucleotide sequence ID" value="NZ_CP059735.1"/>
</dbReference>
<reference evidence="2 3" key="1">
    <citation type="journal article" date="2015" name="Genome Announc.">
        <title>Draft Genome Sequences of Marine Isolates of Thalassomonas viridans and Thalassomonas actiniarum.</title>
        <authorList>
            <person name="Olonade I."/>
            <person name="van Zyl L.J."/>
            <person name="Trindade M."/>
        </authorList>
    </citation>
    <scope>NUCLEOTIDE SEQUENCE [LARGE SCALE GENOMIC DNA]</scope>
    <source>
        <strain evidence="2 3">A5K-106</strain>
    </source>
</reference>
<gene>
    <name evidence="2" type="ORF">SG35_020115</name>
</gene>
<name>A0AAE9YMI1_9GAMM</name>
<evidence type="ECO:0000313" key="2">
    <source>
        <dbReference type="EMBL" id="WDD97602.1"/>
    </source>
</evidence>
<protein>
    <recommendedName>
        <fullName evidence="4">Cys-rich protein</fullName>
    </recommendedName>
</protein>
<dbReference type="Proteomes" id="UP000032568">
    <property type="component" value="Chromosome"/>
</dbReference>
<dbReference type="AlphaFoldDB" id="A0AAE9YMI1"/>
<organism evidence="2 3">
    <name type="scientific">Thalassomonas actiniarum</name>
    <dbReference type="NCBI Taxonomy" id="485447"/>
    <lineage>
        <taxon>Bacteria</taxon>
        <taxon>Pseudomonadati</taxon>
        <taxon>Pseudomonadota</taxon>
        <taxon>Gammaproteobacteria</taxon>
        <taxon>Alteromonadales</taxon>
        <taxon>Colwelliaceae</taxon>
        <taxon>Thalassomonas</taxon>
    </lineage>
</organism>
<dbReference type="KEGG" id="tact:SG35_020115"/>
<evidence type="ECO:0008006" key="4">
    <source>
        <dbReference type="Google" id="ProtNLM"/>
    </source>
</evidence>
<evidence type="ECO:0000313" key="3">
    <source>
        <dbReference type="Proteomes" id="UP000032568"/>
    </source>
</evidence>
<keyword evidence="3" id="KW-1185">Reference proteome</keyword>
<proteinExistence type="predicted"/>
<sequence length="78" mass="8396">MKSKKITKLNKKTASLAMLALGIGMSISVPTTAKVRSCADTCNLILNVCMREASGMEEQMACFDQNFSCLENCGVAPF</sequence>
<accession>A0AAE9YMI1</accession>
<feature type="signal peptide" evidence="1">
    <location>
        <begin position="1"/>
        <end position="33"/>
    </location>
</feature>
<evidence type="ECO:0000256" key="1">
    <source>
        <dbReference type="SAM" id="SignalP"/>
    </source>
</evidence>
<feature type="chain" id="PRO_5042011591" description="Cys-rich protein" evidence="1">
    <location>
        <begin position="34"/>
        <end position="78"/>
    </location>
</feature>
<reference evidence="2 3" key="2">
    <citation type="journal article" date="2022" name="Mar. Drugs">
        <title>Bioassay-Guided Fractionation Leads to the Detection of Cholic Acid Generated by the Rare Thalassomonas sp.</title>
        <authorList>
            <person name="Pheiffer F."/>
            <person name="Schneider Y.K."/>
            <person name="Hansen E.H."/>
            <person name="Andersen J.H."/>
            <person name="Isaksson J."/>
            <person name="Busche T."/>
            <person name="R C."/>
            <person name="Kalinowski J."/>
            <person name="Zyl L.V."/>
            <person name="Trindade M."/>
        </authorList>
    </citation>
    <scope>NUCLEOTIDE SEQUENCE [LARGE SCALE GENOMIC DNA]</scope>
    <source>
        <strain evidence="2 3">A5K-106</strain>
    </source>
</reference>
<dbReference type="EMBL" id="CP059735">
    <property type="protein sequence ID" value="WDD97602.1"/>
    <property type="molecule type" value="Genomic_DNA"/>
</dbReference>